<feature type="non-terminal residue" evidence="7">
    <location>
        <position position="1"/>
    </location>
</feature>
<name>A0A6S7KGE3_PARCT</name>
<keyword evidence="3" id="KW-1133">Transmembrane helix</keyword>
<keyword evidence="8" id="KW-1185">Reference proteome</keyword>
<keyword evidence="2" id="KW-0812">Transmembrane</keyword>
<protein>
    <submittedName>
        <fullName evidence="7">Glutamate receptor 2-like</fullName>
    </submittedName>
</protein>
<dbReference type="OrthoDB" id="5984008at2759"/>
<dbReference type="PANTHER" id="PTHR34836">
    <property type="entry name" value="OS06G0188250 PROTEIN"/>
    <property type="match status" value="1"/>
</dbReference>
<organism evidence="7 8">
    <name type="scientific">Paramuricea clavata</name>
    <name type="common">Red gorgonian</name>
    <name type="synonym">Violescent sea-whip</name>
    <dbReference type="NCBI Taxonomy" id="317549"/>
    <lineage>
        <taxon>Eukaryota</taxon>
        <taxon>Metazoa</taxon>
        <taxon>Cnidaria</taxon>
        <taxon>Anthozoa</taxon>
        <taxon>Octocorallia</taxon>
        <taxon>Malacalcyonacea</taxon>
        <taxon>Plexauridae</taxon>
        <taxon>Paramuricea</taxon>
    </lineage>
</organism>
<dbReference type="EMBL" id="CACRXK020036928">
    <property type="protein sequence ID" value="CAB4044936.1"/>
    <property type="molecule type" value="Genomic_DNA"/>
</dbReference>
<dbReference type="InterPro" id="IPR015683">
    <property type="entry name" value="Ionotropic_Glu_rcpt"/>
</dbReference>
<keyword evidence="6" id="KW-0325">Glycoprotein</keyword>
<accession>A0A6S7KGE3</accession>
<evidence type="ECO:0000256" key="5">
    <source>
        <dbReference type="ARBA" id="ARBA00023170"/>
    </source>
</evidence>
<evidence type="ECO:0000313" key="7">
    <source>
        <dbReference type="EMBL" id="CAB4044936.1"/>
    </source>
</evidence>
<evidence type="ECO:0000256" key="4">
    <source>
        <dbReference type="ARBA" id="ARBA00023136"/>
    </source>
</evidence>
<dbReference type="Proteomes" id="UP001152795">
    <property type="component" value="Unassembled WGS sequence"/>
</dbReference>
<dbReference type="AlphaFoldDB" id="A0A6S7KGE3"/>
<dbReference type="PANTHER" id="PTHR34836:SF7">
    <property type="entry name" value="RECEPTOR LIGAND BINDING REGION DOMAIN-CONTAINING PROTEIN"/>
    <property type="match status" value="1"/>
</dbReference>
<keyword evidence="5 7" id="KW-0675">Receptor</keyword>
<dbReference type="Pfam" id="PF01094">
    <property type="entry name" value="ANF_receptor"/>
    <property type="match status" value="1"/>
</dbReference>
<comment type="caution">
    <text evidence="7">The sequence shown here is derived from an EMBL/GenBank/DDBJ whole genome shotgun (WGS) entry which is preliminary data.</text>
</comment>
<gene>
    <name evidence="7" type="ORF">PACLA_8A089478</name>
</gene>
<dbReference type="PRINTS" id="PR00248">
    <property type="entry name" value="GPCRMGR"/>
</dbReference>
<dbReference type="GO" id="GO:0004930">
    <property type="term" value="F:G protein-coupled receptor activity"/>
    <property type="evidence" value="ECO:0007669"/>
    <property type="project" value="InterPro"/>
</dbReference>
<comment type="subcellular location">
    <subcellularLocation>
        <location evidence="1">Membrane</location>
        <topology evidence="1">Multi-pass membrane protein</topology>
    </subcellularLocation>
</comment>
<dbReference type="InterPro" id="IPR001828">
    <property type="entry name" value="ANF_lig-bd_rcpt"/>
</dbReference>
<dbReference type="InterPro" id="IPR000337">
    <property type="entry name" value="GPCR_3"/>
</dbReference>
<evidence type="ECO:0000256" key="1">
    <source>
        <dbReference type="ARBA" id="ARBA00004141"/>
    </source>
</evidence>
<sequence>QGVVAIIGPARSNVVKAVNYICSGLNLPQIAFAASDHSLFLSYQQYPSLLRLSSSGDSQSDAIMAVMEYFKWNKAVMITSSDDYGSMTLQRLQHASFDRSTIDIVKTESFPALDDPSLIDFTRPLSSLRATQVRLVILNCPGKYARQLLYVAHRLRMLSKDWVWIVSDAIAIQMNLFDIATEQPDYIVGLLSVVPSSTRAKNRGSFEARFLANGGQKPVNVYAYKVYDAVWTVAKALHNMKVNNETLAAPN</sequence>
<feature type="non-terminal residue" evidence="7">
    <location>
        <position position="251"/>
    </location>
</feature>
<evidence type="ECO:0000256" key="3">
    <source>
        <dbReference type="ARBA" id="ARBA00022989"/>
    </source>
</evidence>
<dbReference type="SUPFAM" id="SSF53822">
    <property type="entry name" value="Periplasmic binding protein-like I"/>
    <property type="match status" value="1"/>
</dbReference>
<dbReference type="Gene3D" id="3.40.50.2300">
    <property type="match status" value="1"/>
</dbReference>
<keyword evidence="4" id="KW-0472">Membrane</keyword>
<dbReference type="GO" id="GO:0016020">
    <property type="term" value="C:membrane"/>
    <property type="evidence" value="ECO:0007669"/>
    <property type="project" value="UniProtKB-SubCell"/>
</dbReference>
<reference evidence="7" key="1">
    <citation type="submission" date="2020-04" db="EMBL/GenBank/DDBJ databases">
        <authorList>
            <person name="Alioto T."/>
            <person name="Alioto T."/>
            <person name="Gomez Garrido J."/>
        </authorList>
    </citation>
    <scope>NUCLEOTIDE SEQUENCE</scope>
    <source>
        <strain evidence="7">A484AB</strain>
    </source>
</reference>
<evidence type="ECO:0000256" key="6">
    <source>
        <dbReference type="ARBA" id="ARBA00023180"/>
    </source>
</evidence>
<evidence type="ECO:0000313" key="8">
    <source>
        <dbReference type="Proteomes" id="UP001152795"/>
    </source>
</evidence>
<evidence type="ECO:0000256" key="2">
    <source>
        <dbReference type="ARBA" id="ARBA00022692"/>
    </source>
</evidence>
<proteinExistence type="predicted"/>
<dbReference type="InterPro" id="IPR028082">
    <property type="entry name" value="Peripla_BP_I"/>
</dbReference>